<name>W2TZE5_NECAM</name>
<accession>W2TZE5</accession>
<reference evidence="2" key="1">
    <citation type="journal article" date="2014" name="Nat. Genet.">
        <title>Genome of the human hookworm Necator americanus.</title>
        <authorList>
            <person name="Tang Y.T."/>
            <person name="Gao X."/>
            <person name="Rosa B.A."/>
            <person name="Abubucker S."/>
            <person name="Hallsworth-Pepin K."/>
            <person name="Martin J."/>
            <person name="Tyagi R."/>
            <person name="Heizer E."/>
            <person name="Zhang X."/>
            <person name="Bhonagiri-Palsikar V."/>
            <person name="Minx P."/>
            <person name="Warren W.C."/>
            <person name="Wang Q."/>
            <person name="Zhan B."/>
            <person name="Hotez P.J."/>
            <person name="Sternberg P.W."/>
            <person name="Dougall A."/>
            <person name="Gaze S.T."/>
            <person name="Mulvenna J."/>
            <person name="Sotillo J."/>
            <person name="Ranganathan S."/>
            <person name="Rabelo E.M."/>
            <person name="Wilson R.K."/>
            <person name="Felgner P.L."/>
            <person name="Bethony J."/>
            <person name="Hawdon J.M."/>
            <person name="Gasser R.B."/>
            <person name="Loukas A."/>
            <person name="Mitreva M."/>
        </authorList>
    </citation>
    <scope>NUCLEOTIDE SEQUENCE [LARGE SCALE GENOMIC DNA]</scope>
</reference>
<proteinExistence type="predicted"/>
<dbReference type="Proteomes" id="UP000053676">
    <property type="component" value="Unassembled WGS sequence"/>
</dbReference>
<dbReference type="EMBL" id="KI657455">
    <property type="protein sequence ID" value="ETN87223.1"/>
    <property type="molecule type" value="Genomic_DNA"/>
</dbReference>
<organism evidence="1 2">
    <name type="scientific">Necator americanus</name>
    <name type="common">Human hookworm</name>
    <dbReference type="NCBI Taxonomy" id="51031"/>
    <lineage>
        <taxon>Eukaryota</taxon>
        <taxon>Metazoa</taxon>
        <taxon>Ecdysozoa</taxon>
        <taxon>Nematoda</taxon>
        <taxon>Chromadorea</taxon>
        <taxon>Rhabditida</taxon>
        <taxon>Rhabditina</taxon>
        <taxon>Rhabditomorpha</taxon>
        <taxon>Strongyloidea</taxon>
        <taxon>Ancylostomatidae</taxon>
        <taxon>Bunostominae</taxon>
        <taxon>Necator</taxon>
    </lineage>
</organism>
<dbReference type="KEGG" id="nai:NECAME_00082"/>
<gene>
    <name evidence="1" type="ORF">NECAME_00082</name>
</gene>
<keyword evidence="2" id="KW-1185">Reference proteome</keyword>
<protein>
    <submittedName>
        <fullName evidence="1">Uncharacterized protein</fullName>
    </submittedName>
</protein>
<evidence type="ECO:0000313" key="2">
    <source>
        <dbReference type="Proteomes" id="UP000053676"/>
    </source>
</evidence>
<dbReference type="AlphaFoldDB" id="W2TZE5"/>
<sequence>MKTIKGLFTMFTCIKTFSSMLKEEKRAEKNRQLHEYKFASLEIAEYVWAKCEISLNSGRFEPNAHSGKVSSYDSIWKHD</sequence>
<evidence type="ECO:0000313" key="1">
    <source>
        <dbReference type="EMBL" id="ETN87223.1"/>
    </source>
</evidence>